<reference evidence="1 2" key="1">
    <citation type="submission" date="2017-11" db="EMBL/GenBank/DDBJ databases">
        <title>Comparative genomic analysis of Holospora spp., intranuclear symbionts of paramecia.</title>
        <authorList>
            <person name="Garushyants S.K."/>
            <person name="Beliavskaya A."/>
            <person name="Malko D.B."/>
            <person name="Logacheva M.D."/>
            <person name="Rautian M.S."/>
            <person name="Gelfand M.S."/>
        </authorList>
    </citation>
    <scope>NUCLEOTIDE SEQUENCE [LARGE SCALE GENOMIC DNA]</scope>
    <source>
        <strain evidence="2">02AZ16</strain>
    </source>
</reference>
<comment type="caution">
    <text evidence="1">The sequence shown here is derived from an EMBL/GenBank/DDBJ whole genome shotgun (WGS) entry which is preliminary data.</text>
</comment>
<proteinExistence type="predicted"/>
<organism evidence="1 2">
    <name type="scientific">Holospora curviuscula</name>
    <dbReference type="NCBI Taxonomy" id="1082868"/>
    <lineage>
        <taxon>Bacteria</taxon>
        <taxon>Pseudomonadati</taxon>
        <taxon>Pseudomonadota</taxon>
        <taxon>Alphaproteobacteria</taxon>
        <taxon>Holosporales</taxon>
        <taxon>Holosporaceae</taxon>
        <taxon>Holospora</taxon>
    </lineage>
</organism>
<evidence type="ECO:0000313" key="2">
    <source>
        <dbReference type="Proteomes" id="UP000239425"/>
    </source>
</evidence>
<dbReference type="EMBL" id="PHHC01000078">
    <property type="protein sequence ID" value="PPE04280.1"/>
    <property type="molecule type" value="Genomic_DNA"/>
</dbReference>
<accession>A0A2S5RAG4</accession>
<dbReference type="Proteomes" id="UP000239425">
    <property type="component" value="Unassembled WGS sequence"/>
</dbReference>
<name>A0A2S5RAG4_9PROT</name>
<evidence type="ECO:0000313" key="1">
    <source>
        <dbReference type="EMBL" id="PPE04280.1"/>
    </source>
</evidence>
<protein>
    <submittedName>
        <fullName evidence="1">Uncharacterized protein</fullName>
    </submittedName>
</protein>
<sequence>MIDSTMIRAHQRAAGARKIDSMVHNNKPWCAQKAVLARRSTLPMGCFRHLIRFILSPGQCSGYTKALDLIEKF</sequence>
<keyword evidence="2" id="KW-1185">Reference proteome</keyword>
<gene>
    <name evidence="1" type="ORF">HCUR_00471</name>
</gene>
<dbReference type="AlphaFoldDB" id="A0A2S5RAG4"/>